<reference evidence="5" key="4">
    <citation type="journal article" date="2022" name="Microb. Genom.">
        <title>A global pangenome for the wheat fungal pathogen Pyrenophora tritici-repentis and prediction of effector protein structural homology.</title>
        <authorList>
            <person name="Moolhuijzen P.M."/>
            <person name="See P.T."/>
            <person name="Shi G."/>
            <person name="Powell H.R."/>
            <person name="Cockram J."/>
            <person name="Jorgensen L.N."/>
            <person name="Benslimane H."/>
            <person name="Strelkov S.E."/>
            <person name="Turner J."/>
            <person name="Liu Z."/>
            <person name="Moffat C.S."/>
        </authorList>
    </citation>
    <scope>NUCLEOTIDE SEQUENCE [LARGE SCALE GENOMIC DNA]</scope>
</reference>
<keyword evidence="5" id="KW-1185">Reference proteome</keyword>
<evidence type="ECO:0000313" key="4">
    <source>
        <dbReference type="Proteomes" id="UP000245464"/>
    </source>
</evidence>
<evidence type="ECO:0000256" key="1">
    <source>
        <dbReference type="SAM" id="MobiDB-lite"/>
    </source>
</evidence>
<name>A0A2W1D6W2_9PLEO</name>
<evidence type="ECO:0000313" key="3">
    <source>
        <dbReference type="EMBL" id="KAI1516560.1"/>
    </source>
</evidence>
<sequence length="74" mass="8462">MPASTRSLETIVLQAHRAKGVRYPTATQKECFKTWYSYALRQGEVRKTSPKAIEEHGRHLKEVREAAPGGRTYM</sequence>
<dbReference type="EMBL" id="NQIK02000003">
    <property type="protein sequence ID" value="KAF7573088.1"/>
    <property type="molecule type" value="Genomic_DNA"/>
</dbReference>
<comment type="caution">
    <text evidence="2">The sequence shown here is derived from an EMBL/GenBank/DDBJ whole genome shotgun (WGS) entry which is preliminary data.</text>
</comment>
<proteinExistence type="predicted"/>
<feature type="region of interest" description="Disordered" evidence="1">
    <location>
        <begin position="49"/>
        <end position="74"/>
    </location>
</feature>
<organism evidence="2 4">
    <name type="scientific">Pyrenophora tritici-repentis</name>
    <dbReference type="NCBI Taxonomy" id="45151"/>
    <lineage>
        <taxon>Eukaryota</taxon>
        <taxon>Fungi</taxon>
        <taxon>Dikarya</taxon>
        <taxon>Ascomycota</taxon>
        <taxon>Pezizomycotina</taxon>
        <taxon>Dothideomycetes</taxon>
        <taxon>Pleosporomycetidae</taxon>
        <taxon>Pleosporales</taxon>
        <taxon>Pleosporineae</taxon>
        <taxon>Pleosporaceae</taxon>
        <taxon>Pyrenophora</taxon>
    </lineage>
</organism>
<reference evidence="3" key="3">
    <citation type="journal article" date="2022" name="bioRxiv">
        <title>A global pangenome for the wheat fungal pathogen Pyrenophora tritici-repentis and prediction of effector protein structural homology.</title>
        <authorList>
            <person name="Moolhuijzen P."/>
            <person name="See P.T."/>
            <person name="Shi G."/>
            <person name="Powell H.R."/>
            <person name="Cockram J."/>
            <person name="Jorgensen L.N."/>
            <person name="Benslimane H."/>
            <person name="Strelkov S.E."/>
            <person name="Turner J."/>
            <person name="Liu Z."/>
            <person name="Moffat C.S."/>
        </authorList>
    </citation>
    <scope>NUCLEOTIDE SEQUENCE</scope>
    <source>
        <strain evidence="3">86-124</strain>
    </source>
</reference>
<dbReference type="EMBL" id="NRDI02000005">
    <property type="protein sequence ID" value="KAI1516560.1"/>
    <property type="molecule type" value="Genomic_DNA"/>
</dbReference>
<feature type="compositionally biased region" description="Basic and acidic residues" evidence="1">
    <location>
        <begin position="49"/>
        <end position="65"/>
    </location>
</feature>
<evidence type="ECO:0000313" key="2">
    <source>
        <dbReference type="EMBL" id="KAF7573088.1"/>
    </source>
</evidence>
<protein>
    <submittedName>
        <fullName evidence="2">Uncharacterized protein</fullName>
    </submittedName>
</protein>
<gene>
    <name evidence="3" type="ORF">Ptr86124_005097</name>
    <name evidence="2" type="ORF">PtrM4_079930</name>
</gene>
<dbReference type="OrthoDB" id="3734551at2759"/>
<dbReference type="AlphaFoldDB" id="A0A2W1D6W2"/>
<dbReference type="Proteomes" id="UP000249757">
    <property type="component" value="Unassembled WGS sequence"/>
</dbReference>
<dbReference type="Proteomes" id="UP000245464">
    <property type="component" value="Chromosome 3"/>
</dbReference>
<reference evidence="3" key="2">
    <citation type="submission" date="2021-05" db="EMBL/GenBank/DDBJ databases">
        <authorList>
            <person name="Moolhuijzen P.M."/>
            <person name="Moffat C.S."/>
        </authorList>
    </citation>
    <scope>NUCLEOTIDE SEQUENCE</scope>
    <source>
        <strain evidence="3">86-124</strain>
    </source>
</reference>
<reference evidence="2 4" key="1">
    <citation type="journal article" date="2018" name="BMC Genomics">
        <title>Comparative genomics of the wheat fungal pathogen Pyrenophora tritici-repentis reveals chromosomal variations and genome plasticity.</title>
        <authorList>
            <person name="Moolhuijzen P."/>
            <person name="See P.T."/>
            <person name="Hane J.K."/>
            <person name="Shi G."/>
            <person name="Liu Z."/>
            <person name="Oliver R.P."/>
            <person name="Moffat C.S."/>
        </authorList>
    </citation>
    <scope>NUCLEOTIDE SEQUENCE [LARGE SCALE GENOMIC DNA]</scope>
    <source>
        <strain evidence="2">M4</strain>
    </source>
</reference>
<evidence type="ECO:0000313" key="5">
    <source>
        <dbReference type="Proteomes" id="UP000249757"/>
    </source>
</evidence>
<accession>A0A2W1D6W2</accession>